<gene>
    <name evidence="2" type="ORF">BIW11_06791</name>
</gene>
<dbReference type="InParanoid" id="A0A1V9XWI6"/>
<dbReference type="AlphaFoldDB" id="A0A1V9XWI6"/>
<proteinExistence type="predicted"/>
<keyword evidence="1" id="KW-1133">Transmembrane helix</keyword>
<dbReference type="Proteomes" id="UP000192247">
    <property type="component" value="Unassembled WGS sequence"/>
</dbReference>
<comment type="caution">
    <text evidence="2">The sequence shown here is derived from an EMBL/GenBank/DDBJ whole genome shotgun (WGS) entry which is preliminary data.</text>
</comment>
<feature type="non-terminal residue" evidence="2">
    <location>
        <position position="105"/>
    </location>
</feature>
<keyword evidence="1" id="KW-0812">Transmembrane</keyword>
<name>A0A1V9XWI6_9ACAR</name>
<accession>A0A1V9XWI6</accession>
<evidence type="ECO:0000256" key="1">
    <source>
        <dbReference type="SAM" id="Phobius"/>
    </source>
</evidence>
<evidence type="ECO:0000313" key="3">
    <source>
        <dbReference type="Proteomes" id="UP000192247"/>
    </source>
</evidence>
<keyword evidence="1" id="KW-0472">Membrane</keyword>
<sequence length="105" mass="11474">MLLAEDSTDGLGVFKSQAPNGTSDVIHVDERLRLEGLLYTLCTALSFIILIFITSFAFLEANRSLLNSRGCIRVVDTQSSLRRPGTMGRIVVPQAPHATKSKNIV</sequence>
<organism evidence="2 3">
    <name type="scientific">Tropilaelaps mercedesae</name>
    <dbReference type="NCBI Taxonomy" id="418985"/>
    <lineage>
        <taxon>Eukaryota</taxon>
        <taxon>Metazoa</taxon>
        <taxon>Ecdysozoa</taxon>
        <taxon>Arthropoda</taxon>
        <taxon>Chelicerata</taxon>
        <taxon>Arachnida</taxon>
        <taxon>Acari</taxon>
        <taxon>Parasitiformes</taxon>
        <taxon>Mesostigmata</taxon>
        <taxon>Gamasina</taxon>
        <taxon>Dermanyssoidea</taxon>
        <taxon>Laelapidae</taxon>
        <taxon>Tropilaelaps</taxon>
    </lineage>
</organism>
<reference evidence="2 3" key="1">
    <citation type="journal article" date="2017" name="Gigascience">
        <title>Draft genome of the honey bee ectoparasitic mite, Tropilaelaps mercedesae, is shaped by the parasitic life history.</title>
        <authorList>
            <person name="Dong X."/>
            <person name="Armstrong S.D."/>
            <person name="Xia D."/>
            <person name="Makepeace B.L."/>
            <person name="Darby A.C."/>
            <person name="Kadowaki T."/>
        </authorList>
    </citation>
    <scope>NUCLEOTIDE SEQUENCE [LARGE SCALE GENOMIC DNA]</scope>
    <source>
        <strain evidence="2">Wuxi-XJTLU</strain>
    </source>
</reference>
<protein>
    <submittedName>
        <fullName evidence="2">Uncharacterized protein</fullName>
    </submittedName>
</protein>
<keyword evidence="3" id="KW-1185">Reference proteome</keyword>
<feature type="transmembrane region" description="Helical" evidence="1">
    <location>
        <begin position="37"/>
        <end position="59"/>
    </location>
</feature>
<dbReference type="EMBL" id="MNPL01002957">
    <property type="protein sequence ID" value="OQR77864.1"/>
    <property type="molecule type" value="Genomic_DNA"/>
</dbReference>
<evidence type="ECO:0000313" key="2">
    <source>
        <dbReference type="EMBL" id="OQR77864.1"/>
    </source>
</evidence>